<keyword evidence="1" id="KW-0175">Coiled coil</keyword>
<evidence type="ECO:0000256" key="1">
    <source>
        <dbReference type="SAM" id="Coils"/>
    </source>
</evidence>
<sequence length="238" mass="27637">SDSQPLLPTKNIPEDENSPPTFVFHRSKRPRDDKTSPLTTQFQVFKEEMKAEMKDLLTTLITNQTKELAEITSNIKDIQKSNSNIEQSIELLSAHDEEFRQKIDLLESQAKTDREYISILEDKIEDLQRTSRKSTVEIKNVPRKPQETRTDLLNMIIKLAENINLDLGERDICDIFRLKSKQDSVKNPTIILEFRSSLMRTDFQKKSRNLILKTSLNYKRSTLDIPHMRTAQSSCLNS</sequence>
<evidence type="ECO:0000256" key="2">
    <source>
        <dbReference type="SAM" id="MobiDB-lite"/>
    </source>
</evidence>
<gene>
    <name evidence="3" type="ORF">g.17806</name>
</gene>
<accession>A0A1E1W226</accession>
<evidence type="ECO:0000313" key="3">
    <source>
        <dbReference type="EMBL" id="JAT81047.1"/>
    </source>
</evidence>
<feature type="region of interest" description="Disordered" evidence="2">
    <location>
        <begin position="1"/>
        <end position="38"/>
    </location>
</feature>
<reference evidence="3" key="1">
    <citation type="submission" date="2015-09" db="EMBL/GenBank/DDBJ databases">
        <title>De novo assembly of Pectinophora gossypiella (Pink Bollworm) gut transcriptome.</title>
        <authorList>
            <person name="Tassone E.E."/>
        </authorList>
    </citation>
    <scope>NUCLEOTIDE SEQUENCE</scope>
</reference>
<dbReference type="AlphaFoldDB" id="A0A1E1W226"/>
<dbReference type="EMBL" id="GDQN01010007">
    <property type="protein sequence ID" value="JAT81047.1"/>
    <property type="molecule type" value="Transcribed_RNA"/>
</dbReference>
<evidence type="ECO:0008006" key="4">
    <source>
        <dbReference type="Google" id="ProtNLM"/>
    </source>
</evidence>
<proteinExistence type="predicted"/>
<protein>
    <recommendedName>
        <fullName evidence="4">L1 transposable element RRM domain-containing protein</fullName>
    </recommendedName>
</protein>
<dbReference type="OrthoDB" id="7433202at2759"/>
<organism evidence="3">
    <name type="scientific">Pectinophora gossypiella</name>
    <name type="common">Cotton pink bollworm</name>
    <name type="synonym">Depressaria gossypiella</name>
    <dbReference type="NCBI Taxonomy" id="13191"/>
    <lineage>
        <taxon>Eukaryota</taxon>
        <taxon>Metazoa</taxon>
        <taxon>Ecdysozoa</taxon>
        <taxon>Arthropoda</taxon>
        <taxon>Hexapoda</taxon>
        <taxon>Insecta</taxon>
        <taxon>Pterygota</taxon>
        <taxon>Neoptera</taxon>
        <taxon>Endopterygota</taxon>
        <taxon>Lepidoptera</taxon>
        <taxon>Glossata</taxon>
        <taxon>Ditrysia</taxon>
        <taxon>Gelechioidea</taxon>
        <taxon>Gelechiidae</taxon>
        <taxon>Apatetrinae</taxon>
        <taxon>Pectinophora</taxon>
    </lineage>
</organism>
<feature type="coiled-coil region" evidence="1">
    <location>
        <begin position="61"/>
        <end position="88"/>
    </location>
</feature>
<feature type="non-terminal residue" evidence="3">
    <location>
        <position position="1"/>
    </location>
</feature>
<name>A0A1E1W226_PECGO</name>